<dbReference type="PANTHER" id="PTHR12000">
    <property type="entry name" value="HEMOGLOBINASE FAMILY MEMBER"/>
    <property type="match status" value="1"/>
</dbReference>
<dbReference type="GO" id="GO:0051603">
    <property type="term" value="P:proteolysis involved in protein catabolic process"/>
    <property type="evidence" value="ECO:0007669"/>
    <property type="project" value="TreeGrafter"/>
</dbReference>
<sequence>MADHQFRLFCSEKERKILFSRKKVWIRCSSVDCDRIHRRMKPIVPESRWGTYYPGEYPSPPPEYETCLGDLYSVAWMEDIDIHNLRKETLHQQYELVKRRTSISPMGTHCCHPPKLLISAMLILSISGISIARHLMSWLGRLKLKSRLWKPCPIECM</sequence>
<reference evidence="2 3" key="1">
    <citation type="submission" date="2019-07" db="EMBL/GenBank/DDBJ databases">
        <title>WGS assembly of Gossypium mustelinum.</title>
        <authorList>
            <person name="Chen Z.J."/>
            <person name="Sreedasyam A."/>
            <person name="Ando A."/>
            <person name="Song Q."/>
            <person name="De L."/>
            <person name="Hulse-Kemp A."/>
            <person name="Ding M."/>
            <person name="Ye W."/>
            <person name="Kirkbride R."/>
            <person name="Jenkins J."/>
            <person name="Plott C."/>
            <person name="Lovell J."/>
            <person name="Lin Y.-M."/>
            <person name="Vaughn R."/>
            <person name="Liu B."/>
            <person name="Li W."/>
            <person name="Simpson S."/>
            <person name="Scheffler B."/>
            <person name="Saski C."/>
            <person name="Grover C."/>
            <person name="Hu G."/>
            <person name="Conover J."/>
            <person name="Carlson J."/>
            <person name="Shu S."/>
            <person name="Boston L."/>
            <person name="Williams M."/>
            <person name="Peterson D."/>
            <person name="Mcgee K."/>
            <person name="Jones D."/>
            <person name="Wendel J."/>
            <person name="Stelly D."/>
            <person name="Grimwood J."/>
            <person name="Schmutz J."/>
        </authorList>
    </citation>
    <scope>NUCLEOTIDE SEQUENCE [LARGE SCALE GENOMIC DNA]</scope>
    <source>
        <strain evidence="2">1408120.09</strain>
    </source>
</reference>
<dbReference type="Proteomes" id="UP000323597">
    <property type="component" value="Chromosome D11"/>
</dbReference>
<organism evidence="2 3">
    <name type="scientific">Gossypium mustelinum</name>
    <name type="common">Cotton</name>
    <name type="synonym">Gossypium caicoense</name>
    <dbReference type="NCBI Taxonomy" id="34275"/>
    <lineage>
        <taxon>Eukaryota</taxon>
        <taxon>Viridiplantae</taxon>
        <taxon>Streptophyta</taxon>
        <taxon>Embryophyta</taxon>
        <taxon>Tracheophyta</taxon>
        <taxon>Spermatophyta</taxon>
        <taxon>Magnoliopsida</taxon>
        <taxon>eudicotyledons</taxon>
        <taxon>Gunneridae</taxon>
        <taxon>Pentapetalae</taxon>
        <taxon>rosids</taxon>
        <taxon>malvids</taxon>
        <taxon>Malvales</taxon>
        <taxon>Malvaceae</taxon>
        <taxon>Malvoideae</taxon>
        <taxon>Gossypium</taxon>
    </lineage>
</organism>
<proteinExistence type="inferred from homology"/>
<name>A0A5D2SUJ7_GOSMU</name>
<protein>
    <submittedName>
        <fullName evidence="2">Uncharacterized protein</fullName>
    </submittedName>
</protein>
<comment type="similarity">
    <text evidence="1">Belongs to the peptidase C13 family.</text>
</comment>
<dbReference type="AlphaFoldDB" id="A0A5D2SUJ7"/>
<evidence type="ECO:0000256" key="1">
    <source>
        <dbReference type="ARBA" id="ARBA00009941"/>
    </source>
</evidence>
<dbReference type="InterPro" id="IPR001096">
    <property type="entry name" value="Peptidase_C13"/>
</dbReference>
<dbReference type="GO" id="GO:0006624">
    <property type="term" value="P:vacuolar protein processing"/>
    <property type="evidence" value="ECO:0007669"/>
    <property type="project" value="TreeGrafter"/>
</dbReference>
<dbReference type="Gene3D" id="3.40.50.1460">
    <property type="match status" value="1"/>
</dbReference>
<dbReference type="PANTHER" id="PTHR12000:SF50">
    <property type="entry name" value="VACUOLAR-PROCESSING ENZYME GAMMA-ISOZYME"/>
    <property type="match status" value="1"/>
</dbReference>
<dbReference type="EMBL" id="CM017659">
    <property type="protein sequence ID" value="TYI56470.1"/>
    <property type="molecule type" value="Genomic_DNA"/>
</dbReference>
<evidence type="ECO:0000313" key="2">
    <source>
        <dbReference type="EMBL" id="TYI56470.1"/>
    </source>
</evidence>
<accession>A0A5D2SUJ7</accession>
<dbReference type="GO" id="GO:0005773">
    <property type="term" value="C:vacuole"/>
    <property type="evidence" value="ECO:0007669"/>
    <property type="project" value="GOC"/>
</dbReference>
<dbReference type="GO" id="GO:0004197">
    <property type="term" value="F:cysteine-type endopeptidase activity"/>
    <property type="evidence" value="ECO:0007669"/>
    <property type="project" value="TreeGrafter"/>
</dbReference>
<gene>
    <name evidence="2" type="ORF">E1A91_D11G212800v1</name>
</gene>
<dbReference type="Pfam" id="PF01650">
    <property type="entry name" value="Peptidase_C13"/>
    <property type="match status" value="1"/>
</dbReference>
<keyword evidence="3" id="KW-1185">Reference proteome</keyword>
<evidence type="ECO:0000313" key="3">
    <source>
        <dbReference type="Proteomes" id="UP000323597"/>
    </source>
</evidence>